<dbReference type="InterPro" id="IPR037652">
    <property type="entry name" value="Mim2"/>
</dbReference>
<reference evidence="2" key="1">
    <citation type="journal article" date="2014" name="Genome Announc.">
        <title>Genome sequence of the yeast Cyberlindnera fabianii (Hansenula fabianii).</title>
        <authorList>
            <person name="Freel K.C."/>
            <person name="Sarilar V."/>
            <person name="Neuveglise C."/>
            <person name="Devillers H."/>
            <person name="Friedrich A."/>
            <person name="Schacherer J."/>
        </authorList>
    </citation>
    <scope>NUCLEOTIDE SEQUENCE</scope>
    <source>
        <strain evidence="2">YJS4271</strain>
    </source>
</reference>
<dbReference type="PANTHER" id="PTHR28230:SF1">
    <property type="entry name" value="MITOCHONDRIAL IMPORT PROTEIN 2"/>
    <property type="match status" value="1"/>
</dbReference>
<proteinExistence type="predicted"/>
<dbReference type="EMBL" id="LK052912">
    <property type="protein sequence ID" value="CDR47032.1"/>
    <property type="molecule type" value="Genomic_DNA"/>
</dbReference>
<dbReference type="GO" id="GO:0070096">
    <property type="term" value="P:mitochondrial outer membrane translocase complex assembly"/>
    <property type="evidence" value="ECO:0007669"/>
    <property type="project" value="InterPro"/>
</dbReference>
<accession>A0A061BAR6</accession>
<dbReference type="PANTHER" id="PTHR28230">
    <property type="entry name" value="CHROMOSOME 1, WHOLE GENOME SHOTGUN SEQUENCE"/>
    <property type="match status" value="1"/>
</dbReference>
<name>A0A061BAR6_CYBFA</name>
<dbReference type="GO" id="GO:0005741">
    <property type="term" value="C:mitochondrial outer membrane"/>
    <property type="evidence" value="ECO:0007669"/>
    <property type="project" value="TreeGrafter"/>
</dbReference>
<gene>
    <name evidence="2" type="ORF">CYFA0S_27e00980g</name>
</gene>
<dbReference type="OrthoDB" id="5555533at2759"/>
<sequence>MSSTVDELRLANSSSIPEVAQEVGVEAAIDAPYPSHDDIHNETNDDTNDSGYYSDSDSDDSLDSDLAYINAQLQWEESVNQLKGLVALVILPLIGKVIGRRMAGVIWRRVLDLWW</sequence>
<protein>
    <submittedName>
        <fullName evidence="2">CYFA0S27e00980g1_1</fullName>
    </submittedName>
</protein>
<dbReference type="AlphaFoldDB" id="A0A061BAR6"/>
<dbReference type="GO" id="GO:0045040">
    <property type="term" value="P:protein insertion into mitochondrial outer membrane"/>
    <property type="evidence" value="ECO:0007669"/>
    <property type="project" value="InterPro"/>
</dbReference>
<evidence type="ECO:0000256" key="1">
    <source>
        <dbReference type="SAM" id="MobiDB-lite"/>
    </source>
</evidence>
<dbReference type="Pfam" id="PF19117">
    <property type="entry name" value="Mim2"/>
    <property type="match status" value="1"/>
</dbReference>
<organism evidence="2">
    <name type="scientific">Cyberlindnera fabianii</name>
    <name type="common">Yeast</name>
    <name type="synonym">Hansenula fabianii</name>
    <dbReference type="NCBI Taxonomy" id="36022"/>
    <lineage>
        <taxon>Eukaryota</taxon>
        <taxon>Fungi</taxon>
        <taxon>Dikarya</taxon>
        <taxon>Ascomycota</taxon>
        <taxon>Saccharomycotina</taxon>
        <taxon>Saccharomycetes</taxon>
        <taxon>Phaffomycetales</taxon>
        <taxon>Phaffomycetaceae</taxon>
        <taxon>Cyberlindnera</taxon>
    </lineage>
</organism>
<evidence type="ECO:0000313" key="2">
    <source>
        <dbReference type="EMBL" id="CDR47032.1"/>
    </source>
</evidence>
<feature type="region of interest" description="Disordered" evidence="1">
    <location>
        <begin position="31"/>
        <end position="60"/>
    </location>
</feature>